<keyword evidence="7" id="KW-0472">Membrane</keyword>
<accession>A0A7X2N052</accession>
<keyword evidence="6" id="KW-0029">Amino-acid transport</keyword>
<dbReference type="PANTHER" id="PTHR43166:SF30">
    <property type="entry name" value="METHIONINE IMPORT ATP-BINDING PROTEIN METN"/>
    <property type="match status" value="1"/>
</dbReference>
<comment type="caution">
    <text evidence="9">The sequence shown here is derived from an EMBL/GenBank/DDBJ whole genome shotgun (WGS) entry which is preliminary data.</text>
</comment>
<evidence type="ECO:0000259" key="8">
    <source>
        <dbReference type="PROSITE" id="PS50893"/>
    </source>
</evidence>
<dbReference type="InterPro" id="IPR050086">
    <property type="entry name" value="MetN_ABC_transporter-like"/>
</dbReference>
<dbReference type="PANTHER" id="PTHR43166">
    <property type="entry name" value="AMINO ACID IMPORT ATP-BINDING PROTEIN"/>
    <property type="match status" value="1"/>
</dbReference>
<organism evidence="9 10">
    <name type="scientific">Inconstantimicrobium porci</name>
    <dbReference type="NCBI Taxonomy" id="2652291"/>
    <lineage>
        <taxon>Bacteria</taxon>
        <taxon>Bacillati</taxon>
        <taxon>Bacillota</taxon>
        <taxon>Clostridia</taxon>
        <taxon>Eubacteriales</taxon>
        <taxon>Clostridiaceae</taxon>
        <taxon>Inconstantimicrobium</taxon>
    </lineage>
</organism>
<keyword evidence="10" id="KW-1185">Reference proteome</keyword>
<dbReference type="InterPro" id="IPR041701">
    <property type="entry name" value="MetN_ABC"/>
</dbReference>
<dbReference type="Gene3D" id="3.40.50.300">
    <property type="entry name" value="P-loop containing nucleotide triphosphate hydrolases"/>
    <property type="match status" value="1"/>
</dbReference>
<name>A0A7X2N052_9CLOT</name>
<keyword evidence="3" id="KW-0547">Nucleotide-binding</keyword>
<dbReference type="EMBL" id="VULX01000027">
    <property type="protein sequence ID" value="MSR92291.1"/>
    <property type="molecule type" value="Genomic_DNA"/>
</dbReference>
<sequence length="342" mass="38456">MIEINNVSVLFKNKKSNVAAVDNVSLKINDGEIFGIVGHSGAGKSTLVRVINLLQKPTEGEVLIDGVDITKLNRKELRQKRLEIGMIFQHFNLIKGKTIAQNIEFVLKADNYPKDKREARITELLSLVNLLDKKDSYPENLSGGQKQRAGIARAIANNPKILLCDEATSALDLENTEEVVNLLRDINEKTKITIVFITHEMDVAKRLFDRAAVMDNGKIIEVNNVYDLFASPQHEVTRALVNRNSSIELPREILKKLDKGEILKVTYKGDNSFSAVISKAIKKFNVDINIIHGRIDYISNKPIGNLIINITGLKDEINRAKKFIQSNAVETERIINEYMEVI</sequence>
<dbReference type="GO" id="GO:0006865">
    <property type="term" value="P:amino acid transport"/>
    <property type="evidence" value="ECO:0007669"/>
    <property type="project" value="UniProtKB-KW"/>
</dbReference>
<dbReference type="InterPro" id="IPR003593">
    <property type="entry name" value="AAA+_ATPase"/>
</dbReference>
<evidence type="ECO:0000313" key="9">
    <source>
        <dbReference type="EMBL" id="MSR92291.1"/>
    </source>
</evidence>
<dbReference type="GO" id="GO:0016887">
    <property type="term" value="F:ATP hydrolysis activity"/>
    <property type="evidence" value="ECO:0007669"/>
    <property type="project" value="InterPro"/>
</dbReference>
<dbReference type="GO" id="GO:0005524">
    <property type="term" value="F:ATP binding"/>
    <property type="evidence" value="ECO:0007669"/>
    <property type="project" value="UniProtKB-KW"/>
</dbReference>
<dbReference type="PROSITE" id="PS50893">
    <property type="entry name" value="ABC_TRANSPORTER_2"/>
    <property type="match status" value="1"/>
</dbReference>
<evidence type="ECO:0000256" key="5">
    <source>
        <dbReference type="ARBA" id="ARBA00022967"/>
    </source>
</evidence>
<feature type="domain" description="ABC transporter" evidence="8">
    <location>
        <begin position="2"/>
        <end position="241"/>
    </location>
</feature>
<dbReference type="Pfam" id="PF00005">
    <property type="entry name" value="ABC_tran"/>
    <property type="match status" value="1"/>
</dbReference>
<evidence type="ECO:0000256" key="2">
    <source>
        <dbReference type="ARBA" id="ARBA00022475"/>
    </source>
</evidence>
<keyword evidence="4 9" id="KW-0067">ATP-binding</keyword>
<dbReference type="Pfam" id="PF09383">
    <property type="entry name" value="NIL"/>
    <property type="match status" value="1"/>
</dbReference>
<gene>
    <name evidence="9" type="ORF">FYJ33_13040</name>
</gene>
<proteinExistence type="predicted"/>
<dbReference type="RefSeq" id="WP_277643213.1">
    <property type="nucleotide sequence ID" value="NZ_JAQXTV010000049.1"/>
</dbReference>
<dbReference type="SMART" id="SM00382">
    <property type="entry name" value="AAA"/>
    <property type="match status" value="1"/>
</dbReference>
<dbReference type="SMART" id="SM00930">
    <property type="entry name" value="NIL"/>
    <property type="match status" value="1"/>
</dbReference>
<evidence type="ECO:0000256" key="4">
    <source>
        <dbReference type="ARBA" id="ARBA00022840"/>
    </source>
</evidence>
<evidence type="ECO:0000256" key="7">
    <source>
        <dbReference type="ARBA" id="ARBA00023136"/>
    </source>
</evidence>
<keyword evidence="5" id="KW-1278">Translocase</keyword>
<dbReference type="AlphaFoldDB" id="A0A7X2N052"/>
<dbReference type="InterPro" id="IPR027417">
    <property type="entry name" value="P-loop_NTPase"/>
</dbReference>
<dbReference type="Gene3D" id="3.30.70.260">
    <property type="match status" value="1"/>
</dbReference>
<keyword evidence="2" id="KW-1003">Cell membrane</keyword>
<evidence type="ECO:0000256" key="1">
    <source>
        <dbReference type="ARBA" id="ARBA00022448"/>
    </source>
</evidence>
<dbReference type="Proteomes" id="UP000460287">
    <property type="component" value="Unassembled WGS sequence"/>
</dbReference>
<evidence type="ECO:0000256" key="6">
    <source>
        <dbReference type="ARBA" id="ARBA00022970"/>
    </source>
</evidence>
<dbReference type="SUPFAM" id="SSF52540">
    <property type="entry name" value="P-loop containing nucleoside triphosphate hydrolases"/>
    <property type="match status" value="1"/>
</dbReference>
<keyword evidence="1" id="KW-0813">Transport</keyword>
<protein>
    <submittedName>
        <fullName evidence="9">ATP-binding cassette domain-containing protein</fullName>
    </submittedName>
</protein>
<dbReference type="SUPFAM" id="SSF55021">
    <property type="entry name" value="ACT-like"/>
    <property type="match status" value="1"/>
</dbReference>
<dbReference type="PROSITE" id="PS00211">
    <property type="entry name" value="ABC_TRANSPORTER_1"/>
    <property type="match status" value="1"/>
</dbReference>
<dbReference type="InterPro" id="IPR045865">
    <property type="entry name" value="ACT-like_dom_sf"/>
</dbReference>
<dbReference type="InterPro" id="IPR017871">
    <property type="entry name" value="ABC_transporter-like_CS"/>
</dbReference>
<evidence type="ECO:0000313" key="10">
    <source>
        <dbReference type="Proteomes" id="UP000460287"/>
    </source>
</evidence>
<reference evidence="9 10" key="1">
    <citation type="submission" date="2019-08" db="EMBL/GenBank/DDBJ databases">
        <title>In-depth cultivation of the pig gut microbiome towards novel bacterial diversity and tailored functional studies.</title>
        <authorList>
            <person name="Wylensek D."/>
            <person name="Hitch T.C.A."/>
            <person name="Clavel T."/>
        </authorList>
    </citation>
    <scope>NUCLEOTIDE SEQUENCE [LARGE SCALE GENOMIC DNA]</scope>
    <source>
        <strain evidence="9 10">WCA-383-APC-5B</strain>
    </source>
</reference>
<dbReference type="InterPro" id="IPR003439">
    <property type="entry name" value="ABC_transporter-like_ATP-bd"/>
</dbReference>
<dbReference type="CDD" id="cd03258">
    <property type="entry name" value="ABC_MetN_methionine_transporter"/>
    <property type="match status" value="1"/>
</dbReference>
<evidence type="ECO:0000256" key="3">
    <source>
        <dbReference type="ARBA" id="ARBA00022741"/>
    </source>
</evidence>
<dbReference type="InterPro" id="IPR018449">
    <property type="entry name" value="NIL_domain"/>
</dbReference>